<dbReference type="OrthoDB" id="2871604at2759"/>
<dbReference type="SUPFAM" id="SSF48452">
    <property type="entry name" value="TPR-like"/>
    <property type="match status" value="1"/>
</dbReference>
<dbReference type="InterPro" id="IPR011990">
    <property type="entry name" value="TPR-like_helical_dom_sf"/>
</dbReference>
<keyword evidence="4" id="KW-1185">Reference proteome</keyword>
<dbReference type="STRING" id="1095629.A0A0C9XAE1"/>
<evidence type="ECO:0000259" key="2">
    <source>
        <dbReference type="Pfam" id="PF12770"/>
    </source>
</evidence>
<reference evidence="4" key="2">
    <citation type="submission" date="2015-01" db="EMBL/GenBank/DDBJ databases">
        <title>Evolutionary Origins and Diversification of the Mycorrhizal Mutualists.</title>
        <authorList>
            <consortium name="DOE Joint Genome Institute"/>
            <consortium name="Mycorrhizal Genomics Consortium"/>
            <person name="Kohler A."/>
            <person name="Kuo A."/>
            <person name="Nagy L.G."/>
            <person name="Floudas D."/>
            <person name="Copeland A."/>
            <person name="Barry K.W."/>
            <person name="Cichocki N."/>
            <person name="Veneault-Fourrey C."/>
            <person name="LaButti K."/>
            <person name="Lindquist E.A."/>
            <person name="Lipzen A."/>
            <person name="Lundell T."/>
            <person name="Morin E."/>
            <person name="Murat C."/>
            <person name="Riley R."/>
            <person name="Ohm R."/>
            <person name="Sun H."/>
            <person name="Tunlid A."/>
            <person name="Henrissat B."/>
            <person name="Grigoriev I.V."/>
            <person name="Hibbett D.S."/>
            <person name="Martin F."/>
        </authorList>
    </citation>
    <scope>NUCLEOTIDE SEQUENCE [LARGE SCALE GENOMIC DNA]</scope>
    <source>
        <strain evidence="4">LaAM-08-1</strain>
    </source>
</reference>
<feature type="region of interest" description="Disordered" evidence="1">
    <location>
        <begin position="1"/>
        <end position="29"/>
    </location>
</feature>
<evidence type="ECO:0000313" key="3">
    <source>
        <dbReference type="EMBL" id="KIJ98393.1"/>
    </source>
</evidence>
<evidence type="ECO:0000256" key="1">
    <source>
        <dbReference type="SAM" id="MobiDB-lite"/>
    </source>
</evidence>
<feature type="compositionally biased region" description="Polar residues" evidence="1">
    <location>
        <begin position="1"/>
        <end position="14"/>
    </location>
</feature>
<dbReference type="EMBL" id="KN838670">
    <property type="protein sequence ID" value="KIJ98393.1"/>
    <property type="molecule type" value="Genomic_DNA"/>
</dbReference>
<sequence length="930" mass="103622">MPSPNVGDQPTTGRSEIDDASQSLREREESIESAISALASGEWQTTLDDDWTTENIRHAIWLHEDFMTRMPDPLPEAADNGYAFAAIYDKHEFLFQINSAIFGFSKALVSGPLPKKERPPTLFDIGKLLAWRFEVTGQLEHLSLAIKIFEVSVFKKELDSCEGHSSLADALAARYLVHKTVEDINRAIDVGQVTVTEAKRSNHRKTSAYLTGLGRLYGLRFEGPGPAVADDLDKAIQCYSEALKFVDPELVKFIAKIKDRLGSTSFKRLQHACAQGDVTNWEVYWKDAAQNLMSAADIDSPKPMTNSELFRVNLAKVLMYTPPNSIGPLADVRAGTSNVDLGISLLQELATGKLKDADPSLRVEAALRWARFEHRRGRFSEASRGYSIAIELVPLLGWNGIAGQTRVGSAKRLRRLASDATSCAIQQDSQEHFEEAIEISEYVRSLFWRALSRFRSDTAKLRETDSGLADKLSNLAKSLEEPSLKRQLSGIVVSGDKLSIAAGVDLHKLQKEEEDYRELIKEWDRCVQDVRKVKGFEDFLRRRPFSVLKEAASAGPVVILIVGSFHADALIVRANAPVQRIPLNITKEEVTVMLKQLNAEVAKKQMDRQDWVLRDRVLGPLWSKVCEPVLAVLKPTPMEHIWWCPTGNLSFLPIHAAGKYKGFRPSNQPIVGQTVPQRVISSFTASLGQLLDSRSRAVCSKSRLSRLLVVGKKEEPSYDPEMTSLEGVPQEIEKIKGVFADASWKDSSLRLGKCLMDSESKVDTVLQELNDFVHFSCHGKQGRINPILSGLLLHDKPLTLLDLLNHWNSRQSQSNVEFAFLSACETATGIDLLPDQALHLAAGMQFVGSLRVVATLWTIQDNFTVLASRCFYGELASQGIQKHSRGGDVQWDVGVALHNALREAVEEDLKLRKTKSPDLWGWVPYIHMGV</sequence>
<protein>
    <recommendedName>
        <fullName evidence="2">CHAT domain-containing protein</fullName>
    </recommendedName>
</protein>
<evidence type="ECO:0000313" key="4">
    <source>
        <dbReference type="Proteomes" id="UP000054477"/>
    </source>
</evidence>
<proteinExistence type="predicted"/>
<reference evidence="3 4" key="1">
    <citation type="submission" date="2014-04" db="EMBL/GenBank/DDBJ databases">
        <authorList>
            <consortium name="DOE Joint Genome Institute"/>
            <person name="Kuo A."/>
            <person name="Kohler A."/>
            <person name="Nagy L.G."/>
            <person name="Floudas D."/>
            <person name="Copeland A."/>
            <person name="Barry K.W."/>
            <person name="Cichocki N."/>
            <person name="Veneault-Fourrey C."/>
            <person name="LaButti K."/>
            <person name="Lindquist E.A."/>
            <person name="Lipzen A."/>
            <person name="Lundell T."/>
            <person name="Morin E."/>
            <person name="Murat C."/>
            <person name="Sun H."/>
            <person name="Tunlid A."/>
            <person name="Henrissat B."/>
            <person name="Grigoriev I.V."/>
            <person name="Hibbett D.S."/>
            <person name="Martin F."/>
            <person name="Nordberg H.P."/>
            <person name="Cantor M.N."/>
            <person name="Hua S.X."/>
        </authorList>
    </citation>
    <scope>NUCLEOTIDE SEQUENCE [LARGE SCALE GENOMIC DNA]</scope>
    <source>
        <strain evidence="3 4">LaAM-08-1</strain>
    </source>
</reference>
<dbReference type="InterPro" id="IPR024983">
    <property type="entry name" value="CHAT_dom"/>
</dbReference>
<dbReference type="HOGENOM" id="CLU_001305_5_1_1"/>
<dbReference type="AlphaFoldDB" id="A0A0C9XAE1"/>
<dbReference type="Gene3D" id="1.25.40.10">
    <property type="entry name" value="Tetratricopeptide repeat domain"/>
    <property type="match status" value="1"/>
</dbReference>
<dbReference type="Pfam" id="PF12770">
    <property type="entry name" value="CHAT"/>
    <property type="match status" value="1"/>
</dbReference>
<name>A0A0C9XAE1_9AGAR</name>
<organism evidence="3 4">
    <name type="scientific">Laccaria amethystina LaAM-08-1</name>
    <dbReference type="NCBI Taxonomy" id="1095629"/>
    <lineage>
        <taxon>Eukaryota</taxon>
        <taxon>Fungi</taxon>
        <taxon>Dikarya</taxon>
        <taxon>Basidiomycota</taxon>
        <taxon>Agaricomycotina</taxon>
        <taxon>Agaricomycetes</taxon>
        <taxon>Agaricomycetidae</taxon>
        <taxon>Agaricales</taxon>
        <taxon>Agaricineae</taxon>
        <taxon>Hydnangiaceae</taxon>
        <taxon>Laccaria</taxon>
    </lineage>
</organism>
<accession>A0A0C9XAE1</accession>
<dbReference type="Proteomes" id="UP000054477">
    <property type="component" value="Unassembled WGS sequence"/>
</dbReference>
<gene>
    <name evidence="3" type="ORF">K443DRAFT_9206</name>
</gene>
<feature type="domain" description="CHAT" evidence="2">
    <location>
        <begin position="617"/>
        <end position="929"/>
    </location>
</feature>